<gene>
    <name evidence="2" type="ORF">SHERM_06694</name>
</gene>
<comment type="caution">
    <text evidence="2">The sequence shown here is derived from an EMBL/GenBank/DDBJ whole genome shotgun (WGS) entry which is preliminary data.</text>
</comment>
<feature type="transmembrane region" description="Helical" evidence="1">
    <location>
        <begin position="13"/>
        <end position="34"/>
    </location>
</feature>
<organism evidence="2 3">
    <name type="scientific">Striga hermonthica</name>
    <name type="common">Purple witchweed</name>
    <name type="synonym">Buchnera hermonthica</name>
    <dbReference type="NCBI Taxonomy" id="68872"/>
    <lineage>
        <taxon>Eukaryota</taxon>
        <taxon>Viridiplantae</taxon>
        <taxon>Streptophyta</taxon>
        <taxon>Embryophyta</taxon>
        <taxon>Tracheophyta</taxon>
        <taxon>Spermatophyta</taxon>
        <taxon>Magnoliopsida</taxon>
        <taxon>eudicotyledons</taxon>
        <taxon>Gunneridae</taxon>
        <taxon>Pentapetalae</taxon>
        <taxon>asterids</taxon>
        <taxon>lamiids</taxon>
        <taxon>Lamiales</taxon>
        <taxon>Orobanchaceae</taxon>
        <taxon>Buchnereae</taxon>
        <taxon>Striga</taxon>
    </lineage>
</organism>
<proteinExistence type="predicted"/>
<reference evidence="2" key="1">
    <citation type="submission" date="2019-12" db="EMBL/GenBank/DDBJ databases">
        <authorList>
            <person name="Scholes J."/>
        </authorList>
    </citation>
    <scope>NUCLEOTIDE SEQUENCE</scope>
</reference>
<evidence type="ECO:0000313" key="2">
    <source>
        <dbReference type="EMBL" id="CAA0840652.1"/>
    </source>
</evidence>
<keyword evidence="3" id="KW-1185">Reference proteome</keyword>
<accession>A0A9N7NQ68</accession>
<dbReference type="GO" id="GO:0003677">
    <property type="term" value="F:DNA binding"/>
    <property type="evidence" value="ECO:0007669"/>
    <property type="project" value="UniProtKB-KW"/>
</dbReference>
<keyword evidence="1" id="KW-0812">Transmembrane</keyword>
<keyword evidence="1" id="KW-0472">Membrane</keyword>
<name>A0A9N7NQ68_STRHE</name>
<sequence length="131" mass="15258">MPHSGFSGFVYSFFIRTLLRVLLSISFFFFSFHIEETQYEVQFCSEIFSLTIVRNFNWDFILNIVCLFFSSLFVEDRQLDSTNIVEDRQLDSTRVQEAMATIAASKEADIQTARLRKGGLQQIKAIELSWC</sequence>
<dbReference type="Proteomes" id="UP001153555">
    <property type="component" value="Unassembled WGS sequence"/>
</dbReference>
<dbReference type="EMBL" id="CACSLK010034002">
    <property type="protein sequence ID" value="CAA0840652.1"/>
    <property type="molecule type" value="Genomic_DNA"/>
</dbReference>
<dbReference type="OrthoDB" id="285219at2759"/>
<protein>
    <submittedName>
        <fullName evidence="2">DNA-binding enhancer protein-related</fullName>
    </submittedName>
</protein>
<dbReference type="AlphaFoldDB" id="A0A9N7NQ68"/>
<keyword evidence="2" id="KW-0238">DNA-binding</keyword>
<evidence type="ECO:0000313" key="3">
    <source>
        <dbReference type="Proteomes" id="UP001153555"/>
    </source>
</evidence>
<evidence type="ECO:0000256" key="1">
    <source>
        <dbReference type="SAM" id="Phobius"/>
    </source>
</evidence>
<keyword evidence="1" id="KW-1133">Transmembrane helix</keyword>